<protein>
    <submittedName>
        <fullName evidence="3">Uncharacterized protein</fullName>
    </submittedName>
</protein>
<feature type="region of interest" description="Disordered" evidence="2">
    <location>
        <begin position="95"/>
        <end position="151"/>
    </location>
</feature>
<dbReference type="Proteomes" id="UP001295684">
    <property type="component" value="Unassembled WGS sequence"/>
</dbReference>
<accession>A0AAD1XHY9</accession>
<keyword evidence="4" id="KW-1185">Reference proteome</keyword>
<name>A0AAD1XHY9_EUPCR</name>
<dbReference type="EMBL" id="CAMPGE010014283">
    <property type="protein sequence ID" value="CAI2372962.1"/>
    <property type="molecule type" value="Genomic_DNA"/>
</dbReference>
<feature type="compositionally biased region" description="Basic residues" evidence="2">
    <location>
        <begin position="228"/>
        <end position="243"/>
    </location>
</feature>
<feature type="compositionally biased region" description="Polar residues" evidence="2">
    <location>
        <begin position="136"/>
        <end position="149"/>
    </location>
</feature>
<feature type="region of interest" description="Disordered" evidence="2">
    <location>
        <begin position="331"/>
        <end position="350"/>
    </location>
</feature>
<organism evidence="3 4">
    <name type="scientific">Euplotes crassus</name>
    <dbReference type="NCBI Taxonomy" id="5936"/>
    <lineage>
        <taxon>Eukaryota</taxon>
        <taxon>Sar</taxon>
        <taxon>Alveolata</taxon>
        <taxon>Ciliophora</taxon>
        <taxon>Intramacronucleata</taxon>
        <taxon>Spirotrichea</taxon>
        <taxon>Hypotrichia</taxon>
        <taxon>Euplotida</taxon>
        <taxon>Euplotidae</taxon>
        <taxon>Moneuplotes</taxon>
    </lineage>
</organism>
<proteinExistence type="predicted"/>
<feature type="region of interest" description="Disordered" evidence="2">
    <location>
        <begin position="208"/>
        <end position="253"/>
    </location>
</feature>
<evidence type="ECO:0000256" key="1">
    <source>
        <dbReference type="SAM" id="Coils"/>
    </source>
</evidence>
<feature type="compositionally biased region" description="Basic residues" evidence="2">
    <location>
        <begin position="104"/>
        <end position="113"/>
    </location>
</feature>
<evidence type="ECO:0000313" key="3">
    <source>
        <dbReference type="EMBL" id="CAI2372962.1"/>
    </source>
</evidence>
<evidence type="ECO:0000256" key="2">
    <source>
        <dbReference type="SAM" id="MobiDB-lite"/>
    </source>
</evidence>
<feature type="compositionally biased region" description="Basic and acidic residues" evidence="2">
    <location>
        <begin position="114"/>
        <end position="126"/>
    </location>
</feature>
<feature type="compositionally biased region" description="Basic residues" evidence="2">
    <location>
        <begin position="332"/>
        <end position="344"/>
    </location>
</feature>
<keyword evidence="1" id="KW-0175">Coiled coil</keyword>
<evidence type="ECO:0000313" key="4">
    <source>
        <dbReference type="Proteomes" id="UP001295684"/>
    </source>
</evidence>
<comment type="caution">
    <text evidence="3">The sequence shown here is derived from an EMBL/GenBank/DDBJ whole genome shotgun (WGS) entry which is preliminary data.</text>
</comment>
<feature type="coiled-coil region" evidence="1">
    <location>
        <begin position="174"/>
        <end position="201"/>
    </location>
</feature>
<feature type="compositionally biased region" description="Polar residues" evidence="2">
    <location>
        <begin position="244"/>
        <end position="253"/>
    </location>
</feature>
<dbReference type="AlphaFoldDB" id="A0AAD1XHY9"/>
<gene>
    <name evidence="3" type="ORF">ECRASSUSDP1_LOCUS14299</name>
</gene>
<sequence length="378" mass="44295">MDFHKYISDAYTHVIKNLPEVLSIDGNRRNSSTEMNQRRYLNIEVHKCPQKNPPVENRSSLNSMPVSEANYHANLHRNPYQAKVNYFQTALKNSKPDLGSAHNKNSRKIKYSKRTKDENKIRDNMKAKIKRVSRAMTPSSHNMSSTGSQREMAISHSAKDQISIRDNMYRSNSKEELQDQIMKLNRQIMRLEEGNKCLVEENRRYKSIYSQEPNPGSLKPPHYQYKLSSKRGQKKDSSRKKFQNSKNFSQTDKFSDFRNSYSFENKDCSNAINTPNPEIESQTNTNNYMTIPSFSHDKENLKTNVDINHFIRKSTHKESVLMQKVNKILERRSKRHKSKSKSKRKPSELPVNQTYKSLKHSKNEIIARINNKYGKRLF</sequence>
<reference evidence="3" key="1">
    <citation type="submission" date="2023-07" db="EMBL/GenBank/DDBJ databases">
        <authorList>
            <consortium name="AG Swart"/>
            <person name="Singh M."/>
            <person name="Singh A."/>
            <person name="Seah K."/>
            <person name="Emmerich C."/>
        </authorList>
    </citation>
    <scope>NUCLEOTIDE SEQUENCE</scope>
    <source>
        <strain evidence="3">DP1</strain>
    </source>
</reference>